<dbReference type="STRING" id="1121013.GCA_000426365_01014"/>
<organism evidence="2 3">
    <name type="scientific">Arenimonas composti TR7-09 = DSM 18010</name>
    <dbReference type="NCBI Taxonomy" id="1121013"/>
    <lineage>
        <taxon>Bacteria</taxon>
        <taxon>Pseudomonadati</taxon>
        <taxon>Pseudomonadota</taxon>
        <taxon>Gammaproteobacteria</taxon>
        <taxon>Lysobacterales</taxon>
        <taxon>Lysobacteraceae</taxon>
        <taxon>Arenimonas</taxon>
    </lineage>
</organism>
<dbReference type="EMBL" id="AWXU01000008">
    <property type="protein sequence ID" value="KFN51165.1"/>
    <property type="molecule type" value="Genomic_DNA"/>
</dbReference>
<evidence type="ECO:0000313" key="2">
    <source>
        <dbReference type="EMBL" id="KFN51165.1"/>
    </source>
</evidence>
<gene>
    <name evidence="2" type="ORF">P873_03795</name>
</gene>
<accession>A0A091C3D1</accession>
<dbReference type="OrthoDB" id="5966526at2"/>
<feature type="chain" id="PRO_5001870361" evidence="1">
    <location>
        <begin position="21"/>
        <end position="138"/>
    </location>
</feature>
<dbReference type="RefSeq" id="WP_026816424.1">
    <property type="nucleotide sequence ID" value="NZ_AUFF01000002.1"/>
</dbReference>
<reference evidence="2 3" key="1">
    <citation type="submission" date="2013-09" db="EMBL/GenBank/DDBJ databases">
        <title>Genome sequencing of Arenimonas composti.</title>
        <authorList>
            <person name="Chen F."/>
            <person name="Wang G."/>
        </authorList>
    </citation>
    <scope>NUCLEOTIDE SEQUENCE [LARGE SCALE GENOMIC DNA]</scope>
    <source>
        <strain evidence="2 3">TR7-09</strain>
    </source>
</reference>
<dbReference type="AlphaFoldDB" id="A0A091C3D1"/>
<name>A0A091C3D1_9GAMM</name>
<proteinExistence type="predicted"/>
<comment type="caution">
    <text evidence="2">The sequence shown here is derived from an EMBL/GenBank/DDBJ whole genome shotgun (WGS) entry which is preliminary data.</text>
</comment>
<feature type="signal peptide" evidence="1">
    <location>
        <begin position="1"/>
        <end position="20"/>
    </location>
</feature>
<sequence length="138" mass="13805">MKALAALFLALLLAPAAAPAAVPVADDAVFVEGARYDAVLDAASGAWRLLPIRGADLQVRVDAACRTGTALPPGLWLVSSDALGRPVLLALSSTPLPPGHRGVVPIVGCDAAVAGALAVPAGVAAWLQQHSGVVHVGR</sequence>
<evidence type="ECO:0000313" key="3">
    <source>
        <dbReference type="Proteomes" id="UP000029391"/>
    </source>
</evidence>
<protein>
    <submittedName>
        <fullName evidence="2">Uncharacterized protein</fullName>
    </submittedName>
</protein>
<keyword evidence="1" id="KW-0732">Signal</keyword>
<evidence type="ECO:0000256" key="1">
    <source>
        <dbReference type="SAM" id="SignalP"/>
    </source>
</evidence>
<dbReference type="Proteomes" id="UP000029391">
    <property type="component" value="Unassembled WGS sequence"/>
</dbReference>
<keyword evidence="3" id="KW-1185">Reference proteome</keyword>